<proteinExistence type="predicted"/>
<dbReference type="Proteomes" id="UP001151760">
    <property type="component" value="Unassembled WGS sequence"/>
</dbReference>
<evidence type="ECO:0000256" key="1">
    <source>
        <dbReference type="PROSITE-ProRule" id="PRU00047"/>
    </source>
</evidence>
<feature type="domain" description="CCHC-type" evidence="4">
    <location>
        <begin position="362"/>
        <end position="377"/>
    </location>
</feature>
<dbReference type="InterPro" id="IPR001878">
    <property type="entry name" value="Znf_CCHC"/>
</dbReference>
<feature type="compositionally biased region" description="Polar residues" evidence="3">
    <location>
        <begin position="1039"/>
        <end position="1082"/>
    </location>
</feature>
<evidence type="ECO:0000313" key="5">
    <source>
        <dbReference type="EMBL" id="GJS70588.1"/>
    </source>
</evidence>
<keyword evidence="1" id="KW-0863">Zinc-finger</keyword>
<sequence>MTTLVDKAILSGADNRPPMLEKDMYDSWKSKMELYMMNGKHGRMILESIENDPLIWPTIEENGVTRPRKYSELTHADAIQADCDVKATNIILQGLPLEVYALVSNHRIAKELWERIQLLMQGTSLTKQERGCKLYDEFDKFAYKKGETLHDFYLRFLLLLNDMNIYNMKLEQFQVNTKFLNTLPLQWSKFVTDVKMVRDLHTTNIDQYGSPYQSQQYSINQPSTTYPSNDYQLSVHHNIYSPQPSIPQLEYAPTVNQQPQQSEFPQLDLGLTLLVFKQGDDPIDAINHMMSFLSAVVTSRYPTTNNQLRNSSNPRQQATINDGRVTLQPVHGRQISFATGTTRTYTPGASGSNSGKQRTVICYNCKGEGHMSKQCTKPKRNGMIRDLGIAEGQATQTVITHNAACQADDLDAYDSDCDELNTAKVALMSNLSHYGSDVLAKVHNPDNMDNNMINQDVQYEKKTQQAAVQNFNSYAQQDALILFVIEQLKTQVINCTKIHLDNKSVNETLVAELERYKEQSVEIDRLKQTLYEHLKEKESLMQTVTLLKNDFKKEESRNINREIALEKKIKQLDNIKAQQLEPKLYDGNVIKSTSAIVIPDSEETLMLAEESRSKMILKQQLPLVLEKKVNTTPVDYANSMNSSDPSPSCRPTKVEVPKELPKVSMVNTSLKKLKHHLAGFDVVVKERTMATAITEGSWGFEHTKACFRDEIIPFVKALKDIFNTFDQYLIDELTEVQNVFHQMEQVVEQHRLESKTFEVKMNQVLNENERLLEQVINKDTMNIIMNYSVDNASVNVHECKKCLKLETELLNKKDIIEKETYDKLLRSYTTLEKHCISLEVDTQLNQEIFRRDNSVSSQSAPNFDQYFELNELKSQSQEKDTVIRKLKERIKSLSGNMNEDKVKKDIEEIETINIELDHRVSKLIAENEPLKQTYKQLYDSIKPTRIRSKEQCDALVNQVNQKSIEISSLNNTIASEMLKIDVELIAPRLLNNRTTHSDCLSQELLIIIRQTCPSINNLSDKLVAVTPKNNDKRVRFTEPVTSSGNTNIKTASSSNLVSNKPMLSSTGIKPSTSASGSQPSGNTKKDKIKQTPSSTQKNKVEAHSRTVKSSLKNKNCVVELNETANVQHSKLNGNSELLCVKCNGCMLSDNHDLCVLNFINDMNARVKSKSIKKSSKRKVWKPTGKVFTNIGYTWRPPGRTFTIVGNACPLTWITTTAEVPLRKLTALETDTPKLVVTLVYSSKPRKSKTNILVSKPKIVKSISANNKEPSKS</sequence>
<keyword evidence="1" id="KW-0479">Metal-binding</keyword>
<dbReference type="InterPro" id="IPR036875">
    <property type="entry name" value="Znf_CCHC_sf"/>
</dbReference>
<dbReference type="EMBL" id="BQNB010009944">
    <property type="protein sequence ID" value="GJS70588.1"/>
    <property type="molecule type" value="Genomic_DNA"/>
</dbReference>
<evidence type="ECO:0000256" key="2">
    <source>
        <dbReference type="SAM" id="Coils"/>
    </source>
</evidence>
<comment type="caution">
    <text evidence="5">The sequence shown here is derived from an EMBL/GenBank/DDBJ whole genome shotgun (WGS) entry which is preliminary data.</text>
</comment>
<reference evidence="5" key="1">
    <citation type="journal article" date="2022" name="Int. J. Mol. Sci.">
        <title>Draft Genome of Tanacetum Coccineum: Genomic Comparison of Closely Related Tanacetum-Family Plants.</title>
        <authorList>
            <person name="Yamashiro T."/>
            <person name="Shiraishi A."/>
            <person name="Nakayama K."/>
            <person name="Satake H."/>
        </authorList>
    </citation>
    <scope>NUCLEOTIDE SEQUENCE</scope>
</reference>
<evidence type="ECO:0000259" key="4">
    <source>
        <dbReference type="PROSITE" id="PS50158"/>
    </source>
</evidence>
<feature type="region of interest" description="Disordered" evidence="3">
    <location>
        <begin position="1034"/>
        <end position="1108"/>
    </location>
</feature>
<evidence type="ECO:0000313" key="6">
    <source>
        <dbReference type="Proteomes" id="UP001151760"/>
    </source>
</evidence>
<organism evidence="5 6">
    <name type="scientific">Tanacetum coccineum</name>
    <dbReference type="NCBI Taxonomy" id="301880"/>
    <lineage>
        <taxon>Eukaryota</taxon>
        <taxon>Viridiplantae</taxon>
        <taxon>Streptophyta</taxon>
        <taxon>Embryophyta</taxon>
        <taxon>Tracheophyta</taxon>
        <taxon>Spermatophyta</taxon>
        <taxon>Magnoliopsida</taxon>
        <taxon>eudicotyledons</taxon>
        <taxon>Gunneridae</taxon>
        <taxon>Pentapetalae</taxon>
        <taxon>asterids</taxon>
        <taxon>campanulids</taxon>
        <taxon>Asterales</taxon>
        <taxon>Asteraceae</taxon>
        <taxon>Asteroideae</taxon>
        <taxon>Anthemideae</taxon>
        <taxon>Anthemidinae</taxon>
        <taxon>Tanacetum</taxon>
    </lineage>
</organism>
<dbReference type="Pfam" id="PF00098">
    <property type="entry name" value="zf-CCHC"/>
    <property type="match status" value="1"/>
</dbReference>
<reference evidence="5" key="2">
    <citation type="submission" date="2022-01" db="EMBL/GenBank/DDBJ databases">
        <authorList>
            <person name="Yamashiro T."/>
            <person name="Shiraishi A."/>
            <person name="Satake H."/>
            <person name="Nakayama K."/>
        </authorList>
    </citation>
    <scope>NUCLEOTIDE SEQUENCE</scope>
</reference>
<dbReference type="SMART" id="SM00343">
    <property type="entry name" value="ZnF_C2HC"/>
    <property type="match status" value="1"/>
</dbReference>
<name>A0ABQ4XYS9_9ASTR</name>
<gene>
    <name evidence="5" type="ORF">Tco_0703429</name>
</gene>
<keyword evidence="6" id="KW-1185">Reference proteome</keyword>
<accession>A0ABQ4XYS9</accession>
<keyword evidence="1" id="KW-0862">Zinc</keyword>
<protein>
    <submittedName>
        <fullName evidence="5">Integrase, catalytic region, zinc finger, CCHC-type containing protein</fullName>
    </submittedName>
</protein>
<evidence type="ECO:0000256" key="3">
    <source>
        <dbReference type="SAM" id="MobiDB-lite"/>
    </source>
</evidence>
<dbReference type="PROSITE" id="PS50158">
    <property type="entry name" value="ZF_CCHC"/>
    <property type="match status" value="1"/>
</dbReference>
<dbReference type="SUPFAM" id="SSF57756">
    <property type="entry name" value="Retrovirus zinc finger-like domains"/>
    <property type="match status" value="1"/>
</dbReference>
<feature type="coiled-coil region" evidence="2">
    <location>
        <begin position="869"/>
        <end position="903"/>
    </location>
</feature>
<dbReference type="Pfam" id="PF14223">
    <property type="entry name" value="Retrotran_gag_2"/>
    <property type="match status" value="1"/>
</dbReference>
<dbReference type="Gene3D" id="4.10.60.10">
    <property type="entry name" value="Zinc finger, CCHC-type"/>
    <property type="match status" value="1"/>
</dbReference>
<keyword evidence="2" id="KW-0175">Coiled coil</keyword>